<keyword evidence="4" id="KW-1185">Reference proteome</keyword>
<reference evidence="3 4" key="1">
    <citation type="submission" date="2022-11" db="EMBL/GenBank/DDBJ databases">
        <title>Minimal conservation of predation-associated metabolite biosynthetic gene clusters underscores biosynthetic potential of Myxococcota including descriptions for ten novel species: Archangium lansinium sp. nov., Myxococcus landrumus sp. nov., Nannocystis bai.</title>
        <authorList>
            <person name="Ahearne A."/>
            <person name="Stevens C."/>
            <person name="Phillips K."/>
        </authorList>
    </citation>
    <scope>NUCLEOTIDE SEQUENCE [LARGE SCALE GENOMIC DNA]</scope>
    <source>
        <strain evidence="3 4">MIWBW</strain>
    </source>
</reference>
<feature type="domain" description="Peptidoglycan binding-like" evidence="2">
    <location>
        <begin position="16"/>
        <end position="74"/>
    </location>
</feature>
<dbReference type="Gene3D" id="1.10.101.10">
    <property type="entry name" value="PGBD-like superfamily/PGBD"/>
    <property type="match status" value="1"/>
</dbReference>
<dbReference type="InterPro" id="IPR036365">
    <property type="entry name" value="PGBD-like_sf"/>
</dbReference>
<accession>A0ABT4AAU9</accession>
<feature type="compositionally biased region" description="Low complexity" evidence="1">
    <location>
        <begin position="83"/>
        <end position="104"/>
    </location>
</feature>
<dbReference type="InterPro" id="IPR002477">
    <property type="entry name" value="Peptidoglycan-bd-like"/>
</dbReference>
<evidence type="ECO:0000256" key="1">
    <source>
        <dbReference type="SAM" id="MobiDB-lite"/>
    </source>
</evidence>
<feature type="region of interest" description="Disordered" evidence="1">
    <location>
        <begin position="82"/>
        <end position="124"/>
    </location>
</feature>
<dbReference type="EMBL" id="JAPNKA010000001">
    <property type="protein sequence ID" value="MCY1078792.1"/>
    <property type="molecule type" value="Genomic_DNA"/>
</dbReference>
<dbReference type="InterPro" id="IPR036366">
    <property type="entry name" value="PGBDSf"/>
</dbReference>
<dbReference type="Pfam" id="PF01471">
    <property type="entry name" value="PG_binding_1"/>
    <property type="match status" value="1"/>
</dbReference>
<evidence type="ECO:0000313" key="3">
    <source>
        <dbReference type="EMBL" id="MCY1078792.1"/>
    </source>
</evidence>
<organism evidence="3 4">
    <name type="scientific">Archangium lansingense</name>
    <dbReference type="NCBI Taxonomy" id="2995310"/>
    <lineage>
        <taxon>Bacteria</taxon>
        <taxon>Pseudomonadati</taxon>
        <taxon>Myxococcota</taxon>
        <taxon>Myxococcia</taxon>
        <taxon>Myxococcales</taxon>
        <taxon>Cystobacterineae</taxon>
        <taxon>Archangiaceae</taxon>
        <taxon>Archangium</taxon>
    </lineage>
</organism>
<gene>
    <name evidence="3" type="ORF">OV287_30455</name>
</gene>
<comment type="caution">
    <text evidence="3">The sequence shown here is derived from an EMBL/GenBank/DDBJ whole genome shotgun (WGS) entry which is preliminary data.</text>
</comment>
<evidence type="ECO:0000313" key="4">
    <source>
        <dbReference type="Proteomes" id="UP001207654"/>
    </source>
</evidence>
<dbReference type="Proteomes" id="UP001207654">
    <property type="component" value="Unassembled WGS sequence"/>
</dbReference>
<sequence>MTTVKLVNVQPGKKNGDVLIVQKALAEAVGLDYSSGPGTFGPKTRAAYAKWQRKLGLQGADADGVPGLKSLRALGQKYDFSVSTAGGTSTPTKPSTGPTTTPSSARPHPRGRLGRVYADNSKKAAHAKLDRRYVSKLTAISHIRPTKRRQIDEIAHKADLPPALVAGIWYREASLANGVYLHNGDPLGKPTTHVPKGIFFRKDQFVEAAVDALKEKRSTQRALKLHYSSKDLGAMATYAEAYNGYGYRSHGSTSPYAFAGTNQYHGGMYVADGVYRSSTFDRRPGIVAIAQEYMKH</sequence>
<dbReference type="SUPFAM" id="SSF47090">
    <property type="entry name" value="PGBD-like"/>
    <property type="match status" value="1"/>
</dbReference>
<protein>
    <recommendedName>
        <fullName evidence="2">Peptidoglycan binding-like domain-containing protein</fullName>
    </recommendedName>
</protein>
<evidence type="ECO:0000259" key="2">
    <source>
        <dbReference type="Pfam" id="PF01471"/>
    </source>
</evidence>
<proteinExistence type="predicted"/>
<dbReference type="RefSeq" id="WP_267537555.1">
    <property type="nucleotide sequence ID" value="NZ_JAPNKA010000001.1"/>
</dbReference>
<name>A0ABT4AAU9_9BACT</name>